<feature type="region of interest" description="Disordered" evidence="8">
    <location>
        <begin position="1"/>
        <end position="27"/>
    </location>
</feature>
<evidence type="ECO:0000256" key="6">
    <source>
        <dbReference type="ARBA" id="ARBA00023136"/>
    </source>
</evidence>
<protein>
    <submittedName>
        <fullName evidence="11">Sugar ABC transporter permease</fullName>
    </submittedName>
</protein>
<gene>
    <name evidence="10" type="ORF">V1634_18500</name>
    <name evidence="11" type="ORF">V1634_27330</name>
</gene>
<keyword evidence="3" id="KW-1003">Cell membrane</keyword>
<dbReference type="PANTHER" id="PTHR43227:SF8">
    <property type="entry name" value="DIACETYLCHITOBIOSE UPTAKE SYSTEM PERMEASE PROTEIN DASB"/>
    <property type="match status" value="1"/>
</dbReference>
<feature type="compositionally biased region" description="Low complexity" evidence="8">
    <location>
        <begin position="15"/>
        <end position="26"/>
    </location>
</feature>
<evidence type="ECO:0000313" key="12">
    <source>
        <dbReference type="Proteomes" id="UP001339911"/>
    </source>
</evidence>
<dbReference type="EMBL" id="JAZGQL010000027">
    <property type="protein sequence ID" value="MEE6310558.1"/>
    <property type="molecule type" value="Genomic_DNA"/>
</dbReference>
<evidence type="ECO:0000256" key="5">
    <source>
        <dbReference type="ARBA" id="ARBA00022989"/>
    </source>
</evidence>
<feature type="transmembrane region" description="Helical" evidence="7">
    <location>
        <begin position="292"/>
        <end position="311"/>
    </location>
</feature>
<evidence type="ECO:0000313" key="11">
    <source>
        <dbReference type="EMBL" id="MEE6310558.1"/>
    </source>
</evidence>
<comment type="subcellular location">
    <subcellularLocation>
        <location evidence="1 7">Cell membrane</location>
        <topology evidence="1 7">Multi-pass membrane protein</topology>
    </subcellularLocation>
</comment>
<evidence type="ECO:0000256" key="7">
    <source>
        <dbReference type="RuleBase" id="RU363032"/>
    </source>
</evidence>
<dbReference type="InterPro" id="IPR000515">
    <property type="entry name" value="MetI-like"/>
</dbReference>
<evidence type="ECO:0000313" key="10">
    <source>
        <dbReference type="EMBL" id="MEE6308826.1"/>
    </source>
</evidence>
<dbReference type="RefSeq" id="WP_331209106.1">
    <property type="nucleotide sequence ID" value="NZ_JAZGQL010000012.1"/>
</dbReference>
<name>A0ABU7SKU8_9ACTN</name>
<dbReference type="Gene3D" id="1.10.3720.10">
    <property type="entry name" value="MetI-like"/>
    <property type="match status" value="1"/>
</dbReference>
<feature type="domain" description="ABC transmembrane type-1" evidence="9">
    <location>
        <begin position="97"/>
        <end position="310"/>
    </location>
</feature>
<dbReference type="Proteomes" id="UP001339911">
    <property type="component" value="Unassembled WGS sequence"/>
</dbReference>
<comment type="caution">
    <text evidence="11">The sequence shown here is derived from an EMBL/GenBank/DDBJ whole genome shotgun (WGS) entry which is preliminary data.</text>
</comment>
<dbReference type="PROSITE" id="PS50928">
    <property type="entry name" value="ABC_TM1"/>
    <property type="match status" value="1"/>
</dbReference>
<dbReference type="SUPFAM" id="SSF161098">
    <property type="entry name" value="MetI-like"/>
    <property type="match status" value="1"/>
</dbReference>
<feature type="transmembrane region" description="Helical" evidence="7">
    <location>
        <begin position="102"/>
        <end position="122"/>
    </location>
</feature>
<sequence>MSSRSAAPGTGEVIPGTRAAGRPATAARRRRPWHTHLLGYGLVAPLVLLMLGVIGYPLLNTVLLSLQDQGVVGSSSNFVGLDNYTEAFGDGAFWASIGRSGIWLAGNLLVQTLIAFGTALLIGRSGRWARASRTWVLIPWVIPTVAVAVIWQWLSNSNYGIVPKLAAAVGIDGLGSPFGDSALAMPALILMNSWHWFPLGAVVIFGALRTIPGEIYEAARVDGADAWRIFWRITFPLLQPVLFALGLVGSLWSFNIVDSIYLVTKGGPADATTTAPIFIYNKAFNQFQASDAAAVSVITIILLAALAFFYIRVAKPKEDS</sequence>
<accession>A0ABU7SKU8</accession>
<dbReference type="InterPro" id="IPR050809">
    <property type="entry name" value="UgpAE/MalFG_permease"/>
</dbReference>
<feature type="transmembrane region" description="Helical" evidence="7">
    <location>
        <begin position="134"/>
        <end position="154"/>
    </location>
</feature>
<proteinExistence type="inferred from homology"/>
<keyword evidence="4 7" id="KW-0812">Transmembrane</keyword>
<reference evidence="11 12" key="1">
    <citation type="submission" date="2024-01" db="EMBL/GenBank/DDBJ databases">
        <title>Genome insights into Plantactinospora veratri sp. nov.</title>
        <authorList>
            <person name="Wang L."/>
        </authorList>
    </citation>
    <scope>NUCLEOTIDE SEQUENCE [LARGE SCALE GENOMIC DNA]</scope>
    <source>
        <strain evidence="11 12">NEAU-FHS4</strain>
    </source>
</reference>
<evidence type="ECO:0000256" key="8">
    <source>
        <dbReference type="SAM" id="MobiDB-lite"/>
    </source>
</evidence>
<dbReference type="PANTHER" id="PTHR43227">
    <property type="entry name" value="BLL4140 PROTEIN"/>
    <property type="match status" value="1"/>
</dbReference>
<evidence type="ECO:0000259" key="9">
    <source>
        <dbReference type="PROSITE" id="PS50928"/>
    </source>
</evidence>
<keyword evidence="5 7" id="KW-1133">Transmembrane helix</keyword>
<dbReference type="Pfam" id="PF00528">
    <property type="entry name" value="BPD_transp_1"/>
    <property type="match status" value="1"/>
</dbReference>
<dbReference type="InterPro" id="IPR035906">
    <property type="entry name" value="MetI-like_sf"/>
</dbReference>
<dbReference type="EMBL" id="JAZGQL010000012">
    <property type="protein sequence ID" value="MEE6308826.1"/>
    <property type="molecule type" value="Genomic_DNA"/>
</dbReference>
<dbReference type="CDD" id="cd06261">
    <property type="entry name" value="TM_PBP2"/>
    <property type="match status" value="1"/>
</dbReference>
<evidence type="ECO:0000256" key="2">
    <source>
        <dbReference type="ARBA" id="ARBA00022448"/>
    </source>
</evidence>
<comment type="similarity">
    <text evidence="7">Belongs to the binding-protein-dependent transport system permease family.</text>
</comment>
<evidence type="ECO:0000256" key="4">
    <source>
        <dbReference type="ARBA" id="ARBA00022692"/>
    </source>
</evidence>
<keyword evidence="12" id="KW-1185">Reference proteome</keyword>
<keyword evidence="6 7" id="KW-0472">Membrane</keyword>
<evidence type="ECO:0000256" key="1">
    <source>
        <dbReference type="ARBA" id="ARBA00004651"/>
    </source>
</evidence>
<evidence type="ECO:0000256" key="3">
    <source>
        <dbReference type="ARBA" id="ARBA00022475"/>
    </source>
</evidence>
<keyword evidence="2 7" id="KW-0813">Transport</keyword>
<feature type="transmembrane region" description="Helical" evidence="7">
    <location>
        <begin position="229"/>
        <end position="252"/>
    </location>
</feature>
<organism evidence="11 12">
    <name type="scientific">Plantactinospora veratri</name>
    <dbReference type="NCBI Taxonomy" id="1436122"/>
    <lineage>
        <taxon>Bacteria</taxon>
        <taxon>Bacillati</taxon>
        <taxon>Actinomycetota</taxon>
        <taxon>Actinomycetes</taxon>
        <taxon>Micromonosporales</taxon>
        <taxon>Micromonosporaceae</taxon>
        <taxon>Plantactinospora</taxon>
    </lineage>
</organism>
<feature type="transmembrane region" description="Helical" evidence="7">
    <location>
        <begin position="37"/>
        <end position="59"/>
    </location>
</feature>
<feature type="transmembrane region" description="Helical" evidence="7">
    <location>
        <begin position="183"/>
        <end position="208"/>
    </location>
</feature>